<sequence length="242" mass="28399">MMTLYQFPCHWGLPNASPFCLKLETYLRMIEMPYEIRFVMDPRKSPKGKLPCLKIEGELLSDSELIIDHLKEKYGDVLDGQLREDQRALMTLLDNTFTERLYWFIVYYRWQQDAGWAFVKEGFFGKLPWLARLFVPNSVRKATLNALHQQGTGRHKPEEVFKLATKTLDAIAITLGDKKYFLGAEMTSIDATAFAFLANIVWVPYEDPLKSYLQKYSNILNYCERIWSIFYPEIERPFPLVK</sequence>
<reference evidence="3 4" key="1">
    <citation type="submission" date="2015-11" db="EMBL/GenBank/DDBJ databases">
        <title>Genomic analysis of 38 Legionella species identifies large and diverse effector repertoires.</title>
        <authorList>
            <person name="Burstein D."/>
            <person name="Amaro F."/>
            <person name="Zusman T."/>
            <person name="Lifshitz Z."/>
            <person name="Cohen O."/>
            <person name="Gilbert J.A."/>
            <person name="Pupko T."/>
            <person name="Shuman H.A."/>
            <person name="Segal G."/>
        </authorList>
    </citation>
    <scope>NUCLEOTIDE SEQUENCE [LARGE SCALE GENOMIC DNA]</scope>
    <source>
        <strain evidence="3 4">WA-270A-C2</strain>
    </source>
</reference>
<dbReference type="RefSeq" id="WP_058532132.1">
    <property type="nucleotide sequence ID" value="NZ_CAAAIN010000002.1"/>
</dbReference>
<proteinExistence type="predicted"/>
<dbReference type="SFLD" id="SFLDS00019">
    <property type="entry name" value="Glutathione_Transferase_(cytos"/>
    <property type="match status" value="1"/>
</dbReference>
<dbReference type="GO" id="GO:0005737">
    <property type="term" value="C:cytoplasm"/>
    <property type="evidence" value="ECO:0007669"/>
    <property type="project" value="TreeGrafter"/>
</dbReference>
<dbReference type="InterPro" id="IPR050931">
    <property type="entry name" value="Mito_Protein_Transport_Metaxin"/>
</dbReference>
<dbReference type="PATRIC" id="fig|458.5.peg.2250"/>
<dbReference type="InterPro" id="IPR036282">
    <property type="entry name" value="Glutathione-S-Trfase_C_sf"/>
</dbReference>
<dbReference type="SFLD" id="SFLDG01200">
    <property type="entry name" value="SUF1.1"/>
    <property type="match status" value="1"/>
</dbReference>
<evidence type="ECO:0000259" key="1">
    <source>
        <dbReference type="Pfam" id="PF17171"/>
    </source>
</evidence>
<dbReference type="Pfam" id="PF17171">
    <property type="entry name" value="GST_C_6"/>
    <property type="match status" value="1"/>
</dbReference>
<dbReference type="CDD" id="cd03080">
    <property type="entry name" value="GST_N_Metaxin_like"/>
    <property type="match status" value="1"/>
</dbReference>
<dbReference type="CDD" id="cd03193">
    <property type="entry name" value="GST_C_Metaxin"/>
    <property type="match status" value="1"/>
</dbReference>
<accession>A0A0W0XRG1</accession>
<dbReference type="InterPro" id="IPR036249">
    <property type="entry name" value="Thioredoxin-like_sf"/>
</dbReference>
<dbReference type="InterPro" id="IPR040079">
    <property type="entry name" value="Glutathione_S-Trfase"/>
</dbReference>
<dbReference type="STRING" id="458.Lrub_2159"/>
<gene>
    <name evidence="3" type="ORF">Lrub_2159</name>
</gene>
<dbReference type="OrthoDB" id="9810080at2"/>
<dbReference type="SUPFAM" id="SSF52833">
    <property type="entry name" value="Thioredoxin-like"/>
    <property type="match status" value="1"/>
</dbReference>
<feature type="domain" description="Thioredoxin-like fold" evidence="2">
    <location>
        <begin position="18"/>
        <end position="113"/>
    </location>
</feature>
<evidence type="ECO:0000313" key="4">
    <source>
        <dbReference type="Proteomes" id="UP000054608"/>
    </source>
</evidence>
<dbReference type="PANTHER" id="PTHR12289:SF41">
    <property type="entry name" value="FAILED AXON CONNECTIONS-RELATED"/>
    <property type="match status" value="1"/>
</dbReference>
<dbReference type="SUPFAM" id="SSF47616">
    <property type="entry name" value="GST C-terminal domain-like"/>
    <property type="match status" value="1"/>
</dbReference>
<dbReference type="InterPro" id="IPR012336">
    <property type="entry name" value="Thioredoxin-like_fold"/>
</dbReference>
<feature type="domain" description="Metaxin glutathione S-transferase" evidence="1">
    <location>
        <begin position="164"/>
        <end position="226"/>
    </location>
</feature>
<organism evidence="3 4">
    <name type="scientific">Legionella rubrilucens</name>
    <dbReference type="NCBI Taxonomy" id="458"/>
    <lineage>
        <taxon>Bacteria</taxon>
        <taxon>Pseudomonadati</taxon>
        <taxon>Pseudomonadota</taxon>
        <taxon>Gammaproteobacteria</taxon>
        <taxon>Legionellales</taxon>
        <taxon>Legionellaceae</taxon>
        <taxon>Legionella</taxon>
    </lineage>
</organism>
<protein>
    <recommendedName>
        <fullName evidence="5">GST N-terminal domain-containing protein</fullName>
    </recommendedName>
</protein>
<dbReference type="Gene3D" id="1.20.1050.10">
    <property type="match status" value="1"/>
</dbReference>
<dbReference type="Gene3D" id="3.40.30.10">
    <property type="entry name" value="Glutaredoxin"/>
    <property type="match status" value="1"/>
</dbReference>
<dbReference type="Pfam" id="PF17172">
    <property type="entry name" value="GST_N_4"/>
    <property type="match status" value="1"/>
</dbReference>
<comment type="caution">
    <text evidence="3">The sequence shown here is derived from an EMBL/GenBank/DDBJ whole genome shotgun (WGS) entry which is preliminary data.</text>
</comment>
<keyword evidence="4" id="KW-1185">Reference proteome</keyword>
<dbReference type="EMBL" id="LNYT01000020">
    <property type="protein sequence ID" value="KTD47237.1"/>
    <property type="molecule type" value="Genomic_DNA"/>
</dbReference>
<dbReference type="Proteomes" id="UP000054608">
    <property type="component" value="Unassembled WGS sequence"/>
</dbReference>
<dbReference type="SFLD" id="SFLDG01180">
    <property type="entry name" value="SUF1"/>
    <property type="match status" value="1"/>
</dbReference>
<dbReference type="PANTHER" id="PTHR12289">
    <property type="entry name" value="METAXIN RELATED"/>
    <property type="match status" value="1"/>
</dbReference>
<evidence type="ECO:0000259" key="2">
    <source>
        <dbReference type="Pfam" id="PF17172"/>
    </source>
</evidence>
<evidence type="ECO:0000313" key="3">
    <source>
        <dbReference type="EMBL" id="KTD47237.1"/>
    </source>
</evidence>
<dbReference type="InterPro" id="IPR033468">
    <property type="entry name" value="Metaxin_GST"/>
</dbReference>
<dbReference type="AlphaFoldDB" id="A0A0W0XRG1"/>
<name>A0A0W0XRG1_9GAMM</name>
<evidence type="ECO:0008006" key="5">
    <source>
        <dbReference type="Google" id="ProtNLM"/>
    </source>
</evidence>
<dbReference type="InterPro" id="IPR026928">
    <property type="entry name" value="FAX/IsoI-like"/>
</dbReference>